<feature type="binding site" evidence="13">
    <location>
        <position position="370"/>
    </location>
    <ligand>
        <name>Zn(2+)</name>
        <dbReference type="ChEBI" id="CHEBI:29105"/>
        <label>2</label>
    </ligand>
</feature>
<dbReference type="InterPro" id="IPR017850">
    <property type="entry name" value="Alkaline_phosphatase_core_sf"/>
</dbReference>
<evidence type="ECO:0000256" key="2">
    <source>
        <dbReference type="ARBA" id="ARBA00022475"/>
    </source>
</evidence>
<evidence type="ECO:0000256" key="14">
    <source>
        <dbReference type="RuleBase" id="RU003946"/>
    </source>
</evidence>
<keyword evidence="5 13" id="KW-0479">Metal-binding</keyword>
<dbReference type="STRING" id="1219080.VEZ01S_25_00260"/>
<comment type="subcellular location">
    <subcellularLocation>
        <location evidence="1">Cell membrane</location>
        <topology evidence="1">Lipid-anchor</topology>
        <topology evidence="1">GPI-anchor</topology>
    </subcellularLocation>
</comment>
<dbReference type="EMBL" id="BATM01000025">
    <property type="protein sequence ID" value="GAD80143.1"/>
    <property type="molecule type" value="Genomic_DNA"/>
</dbReference>
<dbReference type="InterPro" id="IPR001952">
    <property type="entry name" value="Alkaline_phosphatase"/>
</dbReference>
<dbReference type="SUPFAM" id="SSF53649">
    <property type="entry name" value="Alkaline phosphatase-like"/>
    <property type="match status" value="1"/>
</dbReference>
<dbReference type="PANTHER" id="PTHR11596">
    <property type="entry name" value="ALKALINE PHOSPHATASE"/>
    <property type="match status" value="1"/>
</dbReference>
<dbReference type="Proteomes" id="UP000016562">
    <property type="component" value="Unassembled WGS sequence"/>
</dbReference>
<organism evidence="16 17">
    <name type="scientific">Vibrio ezurae NBRC 102218</name>
    <dbReference type="NCBI Taxonomy" id="1219080"/>
    <lineage>
        <taxon>Bacteria</taxon>
        <taxon>Pseudomonadati</taxon>
        <taxon>Pseudomonadota</taxon>
        <taxon>Gammaproteobacteria</taxon>
        <taxon>Vibrionales</taxon>
        <taxon>Vibrionaceae</taxon>
        <taxon>Vibrio</taxon>
    </lineage>
</organism>
<keyword evidence="6" id="KW-0378">Hydrolase</keyword>
<feature type="binding site" evidence="13">
    <location>
        <position position="324"/>
    </location>
    <ligand>
        <name>Mg(2+)</name>
        <dbReference type="ChEBI" id="CHEBI:18420"/>
    </ligand>
</feature>
<feature type="binding site" evidence="13">
    <location>
        <position position="371"/>
    </location>
    <ligand>
        <name>Zn(2+)</name>
        <dbReference type="ChEBI" id="CHEBI:29105"/>
        <label>2</label>
    </ligand>
</feature>
<evidence type="ECO:0000313" key="16">
    <source>
        <dbReference type="EMBL" id="GAD80143.1"/>
    </source>
</evidence>
<dbReference type="RefSeq" id="WP_021713851.1">
    <property type="nucleotide sequence ID" value="NZ_BATM01000025.1"/>
</dbReference>
<evidence type="ECO:0000256" key="3">
    <source>
        <dbReference type="ARBA" id="ARBA00022553"/>
    </source>
</evidence>
<keyword evidence="7 13" id="KW-0862">Zinc</keyword>
<comment type="cofactor">
    <cofactor evidence="13">
        <name>Zn(2+)</name>
        <dbReference type="ChEBI" id="CHEBI:29105"/>
    </cofactor>
    <text evidence="13">Binds 2 Zn(2+) ions.</text>
</comment>
<comment type="similarity">
    <text evidence="14">Belongs to the alkaline phosphatase family.</text>
</comment>
<evidence type="ECO:0000256" key="11">
    <source>
        <dbReference type="ARBA" id="ARBA00023288"/>
    </source>
</evidence>
<evidence type="ECO:0000256" key="9">
    <source>
        <dbReference type="ARBA" id="ARBA00023136"/>
    </source>
</evidence>
<keyword evidence="11" id="KW-0449">Lipoprotein</keyword>
<keyword evidence="4" id="KW-0336">GPI-anchor</keyword>
<evidence type="ECO:0000256" key="8">
    <source>
        <dbReference type="ARBA" id="ARBA00022842"/>
    </source>
</evidence>
<feature type="binding site" evidence="13">
    <location>
        <position position="329"/>
    </location>
    <ligand>
        <name>Zn(2+)</name>
        <dbReference type="ChEBI" id="CHEBI:29105"/>
        <label>2</label>
    </ligand>
</feature>
<feature type="binding site" evidence="13">
    <location>
        <position position="59"/>
    </location>
    <ligand>
        <name>Zn(2+)</name>
        <dbReference type="ChEBI" id="CHEBI:29105"/>
        <label>2</label>
    </ligand>
</feature>
<evidence type="ECO:0000256" key="10">
    <source>
        <dbReference type="ARBA" id="ARBA00023180"/>
    </source>
</evidence>
<name>U3CPR3_9VIBR</name>
<feature type="binding site" evidence="13">
    <location>
        <position position="448"/>
    </location>
    <ligand>
        <name>Zn(2+)</name>
        <dbReference type="ChEBI" id="CHEBI:29105"/>
        <label>2</label>
    </ligand>
</feature>
<dbReference type="GO" id="GO:0004035">
    <property type="term" value="F:alkaline phosphatase activity"/>
    <property type="evidence" value="ECO:0007669"/>
    <property type="project" value="TreeGrafter"/>
</dbReference>
<dbReference type="GO" id="GO:0046872">
    <property type="term" value="F:metal ion binding"/>
    <property type="evidence" value="ECO:0007669"/>
    <property type="project" value="UniProtKB-KW"/>
</dbReference>
<dbReference type="SMART" id="SM00098">
    <property type="entry name" value="alkPPc"/>
    <property type="match status" value="1"/>
</dbReference>
<feature type="signal peptide" evidence="15">
    <location>
        <begin position="1"/>
        <end position="20"/>
    </location>
</feature>
<dbReference type="GO" id="GO:0005886">
    <property type="term" value="C:plasma membrane"/>
    <property type="evidence" value="ECO:0007669"/>
    <property type="project" value="UniProtKB-SubCell"/>
</dbReference>
<keyword evidence="8 13" id="KW-0460">Magnesium</keyword>
<comment type="caution">
    <text evidence="16">The sequence shown here is derived from an EMBL/GenBank/DDBJ whole genome shotgun (WGS) entry which is preliminary data.</text>
</comment>
<dbReference type="PANTHER" id="PTHR11596:SF5">
    <property type="entry name" value="ALKALINE PHOSPHATASE"/>
    <property type="match status" value="1"/>
</dbReference>
<keyword evidence="17" id="KW-1185">Reference proteome</keyword>
<evidence type="ECO:0000256" key="13">
    <source>
        <dbReference type="PIRSR" id="PIRSR601952-2"/>
    </source>
</evidence>
<proteinExistence type="inferred from homology"/>
<reference evidence="16 17" key="1">
    <citation type="submission" date="2013-09" db="EMBL/GenBank/DDBJ databases">
        <title>Whole genome shotgun sequence of Vibrio ezurae NBRC 102218.</title>
        <authorList>
            <person name="Yoshida I."/>
            <person name="Hosoyama A."/>
            <person name="Numata M."/>
            <person name="Hashimoto M."/>
            <person name="Hosoyama Y."/>
            <person name="Tsuchikane K."/>
            <person name="Noguchi M."/>
            <person name="Hirakata S."/>
            <person name="Ichikawa N."/>
            <person name="Ohji S."/>
            <person name="Yamazoe A."/>
            <person name="Fujita N."/>
        </authorList>
    </citation>
    <scope>NUCLEOTIDE SEQUENCE [LARGE SCALE GENOMIC DNA]</scope>
    <source>
        <strain evidence="16 17">NBRC 102218</strain>
    </source>
</reference>
<dbReference type="PRINTS" id="PR00113">
    <property type="entry name" value="ALKPHPHTASE"/>
</dbReference>
<feature type="binding site" evidence="13">
    <location>
        <position position="170"/>
    </location>
    <ligand>
        <name>Mg(2+)</name>
        <dbReference type="ChEBI" id="CHEBI:18420"/>
    </ligand>
</feature>
<feature type="chain" id="PRO_5004641002" evidence="15">
    <location>
        <begin position="21"/>
        <end position="485"/>
    </location>
</feature>
<dbReference type="FunFam" id="3.40.720.10:FF:000008">
    <property type="entry name" value="Alkaline phosphatase"/>
    <property type="match status" value="1"/>
</dbReference>
<dbReference type="Pfam" id="PF00245">
    <property type="entry name" value="Alk_phosphatase"/>
    <property type="match status" value="1"/>
</dbReference>
<dbReference type="eggNOG" id="COG1785">
    <property type="taxonomic scope" value="Bacteria"/>
</dbReference>
<comment type="cofactor">
    <cofactor evidence="13">
        <name>Mg(2+)</name>
        <dbReference type="ChEBI" id="CHEBI:18420"/>
    </cofactor>
    <text evidence="13">Binds 1 Mg(2+) ion.</text>
</comment>
<protein>
    <submittedName>
        <fullName evidence="16">Alkaline phosphatase</fullName>
    </submittedName>
</protein>
<feature type="binding site" evidence="13">
    <location>
        <position position="59"/>
    </location>
    <ligand>
        <name>Mg(2+)</name>
        <dbReference type="ChEBI" id="CHEBI:18420"/>
    </ligand>
</feature>
<evidence type="ECO:0000256" key="7">
    <source>
        <dbReference type="ARBA" id="ARBA00022833"/>
    </source>
</evidence>
<evidence type="ECO:0000256" key="12">
    <source>
        <dbReference type="PIRSR" id="PIRSR601952-1"/>
    </source>
</evidence>
<feature type="binding site" evidence="13">
    <location>
        <position position="172"/>
    </location>
    <ligand>
        <name>Mg(2+)</name>
        <dbReference type="ChEBI" id="CHEBI:18420"/>
    </ligand>
</feature>
<accession>U3CPR3</accession>
<feature type="active site" description="Phosphoserine intermediate" evidence="12">
    <location>
        <position position="109"/>
    </location>
</feature>
<evidence type="ECO:0000256" key="6">
    <source>
        <dbReference type="ARBA" id="ARBA00022801"/>
    </source>
</evidence>
<dbReference type="Gene3D" id="3.40.720.10">
    <property type="entry name" value="Alkaline Phosphatase, subunit A"/>
    <property type="match status" value="1"/>
</dbReference>
<sequence length="485" mass="52692">MKYKGLVLAIVMSGASSVYAQLPQHTDQWFKDGQQALQQAKKTKPIVGPAKNVILFVGDGMSVGTITAARIYAGQQQGLKGEEYALSMESLPHMALSKTYNTNMQTPDSAGTATAMVAGVKTSSGVLGVNENIKRGFCNNVEENKVKSAFQSAAEKGLSVGFVTTTRITHATPAAAYAHSPDRNWESDSSISSYNKNNGCTDIAHQLVNFDHGDGIQVVFAGGRREFIDKDMKDEQGFAGKRSDGKNLIEEWQKRYPEANYVYDRAGFEKLDDKSRVMGLFNSSHLEWELDRVKENIEPSIAEMTSKALDVLSKNKDGYLLMVEGGRIDHAHHAGNAARALEDTIAFDKAVQAAIEKTDPKDTLIIVTADHAHSFVANGYAERGNDILGLSMSGGKPNKDLTGKSYTTLMYGNGPGGIEGARPDVTAKEVASPDYIQQAMIKLKSETHSGEDVAIFARGPQAWLFQGVVEQNYIYHVIADAVNLK</sequence>
<dbReference type="CDD" id="cd16012">
    <property type="entry name" value="ALP"/>
    <property type="match status" value="1"/>
</dbReference>
<feature type="binding site" evidence="13">
    <location>
        <position position="333"/>
    </location>
    <ligand>
        <name>Zn(2+)</name>
        <dbReference type="ChEBI" id="CHEBI:29105"/>
        <label>2</label>
    </ligand>
</feature>
<gene>
    <name evidence="16" type="primary">phoA</name>
    <name evidence="16" type="ORF">VEZ01S_25_00260</name>
</gene>
<keyword evidence="9" id="KW-0472">Membrane</keyword>
<evidence type="ECO:0000256" key="5">
    <source>
        <dbReference type="ARBA" id="ARBA00022723"/>
    </source>
</evidence>
<dbReference type="OrthoDB" id="9794455at2"/>
<dbReference type="GO" id="GO:0098552">
    <property type="term" value="C:side of membrane"/>
    <property type="evidence" value="ECO:0007669"/>
    <property type="project" value="UniProtKB-KW"/>
</dbReference>
<evidence type="ECO:0000256" key="4">
    <source>
        <dbReference type="ARBA" id="ARBA00022622"/>
    </source>
</evidence>
<keyword evidence="2" id="KW-1003">Cell membrane</keyword>
<evidence type="ECO:0000313" key="17">
    <source>
        <dbReference type="Proteomes" id="UP000016562"/>
    </source>
</evidence>
<keyword evidence="15" id="KW-0732">Signal</keyword>
<keyword evidence="3" id="KW-0597">Phosphoprotein</keyword>
<keyword evidence="10" id="KW-0325">Glycoprotein</keyword>
<evidence type="ECO:0000256" key="15">
    <source>
        <dbReference type="SAM" id="SignalP"/>
    </source>
</evidence>
<dbReference type="AlphaFoldDB" id="U3CPR3"/>
<evidence type="ECO:0000256" key="1">
    <source>
        <dbReference type="ARBA" id="ARBA00004609"/>
    </source>
</evidence>